<sequence>MYADFECLTTKIDTCQPDENGSYMQKYQKHEPMSFSLYIKYKHDDYKPPITYRGLNATKVFYDTVKSEALKIKKIYDKKHAIKMTAEDEKHFQRTNTCHICELNIKSGPSPCSVGKNKDFEKVRDHDHLIDPSKCESNYRGPAHSLCNLMYQNPSFVPVFIHNLSGYDSHLFIKELGREF</sequence>
<comment type="caution">
    <text evidence="1">The sequence shown here is derived from an EMBL/GenBank/DDBJ whole genome shotgun (WGS) entry which is preliminary data.</text>
</comment>
<name>A0A4Y2FC54_ARAVE</name>
<keyword evidence="2" id="KW-1185">Reference proteome</keyword>
<dbReference type="PANTHER" id="PTHR31511">
    <property type="entry name" value="PROTEIN CBG23764"/>
    <property type="match status" value="1"/>
</dbReference>
<protein>
    <recommendedName>
        <fullName evidence="3">DNA-directed DNA polymerase</fullName>
    </recommendedName>
</protein>
<evidence type="ECO:0008006" key="3">
    <source>
        <dbReference type="Google" id="ProtNLM"/>
    </source>
</evidence>
<evidence type="ECO:0000313" key="1">
    <source>
        <dbReference type="EMBL" id="GBM38781.1"/>
    </source>
</evidence>
<organism evidence="1 2">
    <name type="scientific">Araneus ventricosus</name>
    <name type="common">Orbweaver spider</name>
    <name type="synonym">Epeira ventricosa</name>
    <dbReference type="NCBI Taxonomy" id="182803"/>
    <lineage>
        <taxon>Eukaryota</taxon>
        <taxon>Metazoa</taxon>
        <taxon>Ecdysozoa</taxon>
        <taxon>Arthropoda</taxon>
        <taxon>Chelicerata</taxon>
        <taxon>Arachnida</taxon>
        <taxon>Araneae</taxon>
        <taxon>Araneomorphae</taxon>
        <taxon>Entelegynae</taxon>
        <taxon>Araneoidea</taxon>
        <taxon>Araneidae</taxon>
        <taxon>Araneus</taxon>
    </lineage>
</organism>
<proteinExistence type="predicted"/>
<dbReference type="EMBL" id="BGPR01095518">
    <property type="protein sequence ID" value="GBM38781.1"/>
    <property type="molecule type" value="Genomic_DNA"/>
</dbReference>
<dbReference type="PANTHER" id="PTHR31511:SF12">
    <property type="entry name" value="RHO TERMINATION FACTOR N-TERMINAL DOMAIN-CONTAINING PROTEIN"/>
    <property type="match status" value="1"/>
</dbReference>
<dbReference type="SUPFAM" id="SSF54060">
    <property type="entry name" value="His-Me finger endonucleases"/>
    <property type="match status" value="1"/>
</dbReference>
<dbReference type="Proteomes" id="UP000499080">
    <property type="component" value="Unassembled WGS sequence"/>
</dbReference>
<dbReference type="OrthoDB" id="6430108at2759"/>
<dbReference type="AlphaFoldDB" id="A0A4Y2FC54"/>
<accession>A0A4Y2FC54</accession>
<dbReference type="InterPro" id="IPR044925">
    <property type="entry name" value="His-Me_finger_sf"/>
</dbReference>
<reference evidence="1 2" key="1">
    <citation type="journal article" date="2019" name="Sci. Rep.">
        <title>Orb-weaving spider Araneus ventricosus genome elucidates the spidroin gene catalogue.</title>
        <authorList>
            <person name="Kono N."/>
            <person name="Nakamura H."/>
            <person name="Ohtoshi R."/>
            <person name="Moran D.A.P."/>
            <person name="Shinohara A."/>
            <person name="Yoshida Y."/>
            <person name="Fujiwara M."/>
            <person name="Mori M."/>
            <person name="Tomita M."/>
            <person name="Arakawa K."/>
        </authorList>
    </citation>
    <scope>NUCLEOTIDE SEQUENCE [LARGE SCALE GENOMIC DNA]</scope>
</reference>
<evidence type="ECO:0000313" key="2">
    <source>
        <dbReference type="Proteomes" id="UP000499080"/>
    </source>
</evidence>
<gene>
    <name evidence="1" type="ORF">AVEN_8364_1</name>
</gene>